<dbReference type="OrthoDB" id="832379at2"/>
<reference evidence="1 2" key="1">
    <citation type="submission" date="2017-06" db="EMBL/GenBank/DDBJ databases">
        <authorList>
            <person name="Kim H.J."/>
            <person name="Triplett B.A."/>
        </authorList>
    </citation>
    <scope>NUCLEOTIDE SEQUENCE [LARGE SCALE GENOMIC DNA]</scope>
    <source>
        <strain evidence="1 2">DSM 25597</strain>
    </source>
</reference>
<name>A0A238ZJK2_9FLAO</name>
<gene>
    <name evidence="1" type="ORF">SAMN06265376_103243</name>
</gene>
<dbReference type="RefSeq" id="WP_089371567.1">
    <property type="nucleotide sequence ID" value="NZ_BMEP01000001.1"/>
</dbReference>
<sequence>MKFLKNAPYFLLATFLLFSACRTEDEEIITPPEQQSLEANSNAANLITRVSTNDGSNDNILDNANCINIQLPVTVIIDDLEIIVNSEEDFDTIEDIFDEFINDIDELDFVFPITIILSDFTEVTIANEEELIALVEECSGENEVDEDIECIDFQYPITYSIFDQNNELIETVTISNDQEHYEFIENLDDTDIITINFPLTLILSDGNTVTVTNILDLEEVIEDAIDDCDEDDDNDIDDDDCEDCTNDTLVDALESCDNGFVVDEFIIGDIDNTEQYEDYVFEFNPNGVVIVETNGEVFEGTWSFDGEGNDSTIEISIPGLDDFNDVWEVIEIENEDEEVEITITNGNDYIVFECDDEDDGNDDFDCPDLEANIGDACESQNGNNGIINENCECEEEDDVTFLEGVLTAENSVWFVSSYTEDNNDETAIFNGFEFEFNIDGTATANNSGTITNGTWAHINNETELLLNFGTSSPLDELEDDWDIISVTETQVELQDVSGGNGGTDTLILTRL</sequence>
<proteinExistence type="predicted"/>
<evidence type="ECO:0000313" key="2">
    <source>
        <dbReference type="Proteomes" id="UP000198379"/>
    </source>
</evidence>
<organism evidence="1 2">
    <name type="scientific">Dokdonia pacifica</name>
    <dbReference type="NCBI Taxonomy" id="1627892"/>
    <lineage>
        <taxon>Bacteria</taxon>
        <taxon>Pseudomonadati</taxon>
        <taxon>Bacteroidota</taxon>
        <taxon>Flavobacteriia</taxon>
        <taxon>Flavobacteriales</taxon>
        <taxon>Flavobacteriaceae</taxon>
        <taxon>Dokdonia</taxon>
    </lineage>
</organism>
<evidence type="ECO:0008006" key="3">
    <source>
        <dbReference type="Google" id="ProtNLM"/>
    </source>
</evidence>
<dbReference type="PROSITE" id="PS51257">
    <property type="entry name" value="PROKAR_LIPOPROTEIN"/>
    <property type="match status" value="1"/>
</dbReference>
<keyword evidence="2" id="KW-1185">Reference proteome</keyword>
<accession>A0A238ZJK2</accession>
<evidence type="ECO:0000313" key="1">
    <source>
        <dbReference type="EMBL" id="SNR82874.1"/>
    </source>
</evidence>
<dbReference type="Proteomes" id="UP000198379">
    <property type="component" value="Unassembled WGS sequence"/>
</dbReference>
<dbReference type="EMBL" id="FZNY01000003">
    <property type="protein sequence ID" value="SNR82874.1"/>
    <property type="molecule type" value="Genomic_DNA"/>
</dbReference>
<dbReference type="AlphaFoldDB" id="A0A238ZJK2"/>
<protein>
    <recommendedName>
        <fullName evidence="3">Lipocalin-like domain-containing protein</fullName>
    </recommendedName>
</protein>